<sequence length="121" mass="14187">MVLIRLVNMCMQFGLDHSDVDKIEQSFVHWVEVFERIYFQGNPGRARISTMPIHALLHLAQDIHNMGPLWVYWCFVMEHFCGSLPPAVKSRKHPETNLANRLRDLAQNSQIELIYQLHDTM</sequence>
<keyword evidence="2" id="KW-1185">Reference proteome</keyword>
<evidence type="ECO:0008006" key="3">
    <source>
        <dbReference type="Google" id="ProtNLM"/>
    </source>
</evidence>
<dbReference type="Proteomes" id="UP000305067">
    <property type="component" value="Unassembled WGS sequence"/>
</dbReference>
<dbReference type="EMBL" id="ML178865">
    <property type="protein sequence ID" value="TFK96191.1"/>
    <property type="molecule type" value="Genomic_DNA"/>
</dbReference>
<gene>
    <name evidence="1" type="ORF">BDV98DRAFT_536882</name>
</gene>
<reference evidence="1 2" key="1">
    <citation type="journal article" date="2019" name="Nat. Ecol. Evol.">
        <title>Megaphylogeny resolves global patterns of mushroom evolution.</title>
        <authorList>
            <person name="Varga T."/>
            <person name="Krizsan K."/>
            <person name="Foldi C."/>
            <person name="Dima B."/>
            <person name="Sanchez-Garcia M."/>
            <person name="Sanchez-Ramirez S."/>
            <person name="Szollosi G.J."/>
            <person name="Szarkandi J.G."/>
            <person name="Papp V."/>
            <person name="Albert L."/>
            <person name="Andreopoulos W."/>
            <person name="Angelini C."/>
            <person name="Antonin V."/>
            <person name="Barry K.W."/>
            <person name="Bougher N.L."/>
            <person name="Buchanan P."/>
            <person name="Buyck B."/>
            <person name="Bense V."/>
            <person name="Catcheside P."/>
            <person name="Chovatia M."/>
            <person name="Cooper J."/>
            <person name="Damon W."/>
            <person name="Desjardin D."/>
            <person name="Finy P."/>
            <person name="Geml J."/>
            <person name="Haridas S."/>
            <person name="Hughes K."/>
            <person name="Justo A."/>
            <person name="Karasinski D."/>
            <person name="Kautmanova I."/>
            <person name="Kiss B."/>
            <person name="Kocsube S."/>
            <person name="Kotiranta H."/>
            <person name="LaButti K.M."/>
            <person name="Lechner B.E."/>
            <person name="Liimatainen K."/>
            <person name="Lipzen A."/>
            <person name="Lukacs Z."/>
            <person name="Mihaltcheva S."/>
            <person name="Morgado L.N."/>
            <person name="Niskanen T."/>
            <person name="Noordeloos M.E."/>
            <person name="Ohm R.A."/>
            <person name="Ortiz-Santana B."/>
            <person name="Ovrebo C."/>
            <person name="Racz N."/>
            <person name="Riley R."/>
            <person name="Savchenko A."/>
            <person name="Shiryaev A."/>
            <person name="Soop K."/>
            <person name="Spirin V."/>
            <person name="Szebenyi C."/>
            <person name="Tomsovsky M."/>
            <person name="Tulloss R.E."/>
            <person name="Uehling J."/>
            <person name="Grigoriev I.V."/>
            <person name="Vagvolgyi C."/>
            <person name="Papp T."/>
            <person name="Martin F.M."/>
            <person name="Miettinen O."/>
            <person name="Hibbett D.S."/>
            <person name="Nagy L.G."/>
        </authorList>
    </citation>
    <scope>NUCLEOTIDE SEQUENCE [LARGE SCALE GENOMIC DNA]</scope>
    <source>
        <strain evidence="1 2">CBS 309.79</strain>
    </source>
</reference>
<accession>A0A5C3Q2Z2</accession>
<dbReference type="STRING" id="1884261.A0A5C3Q2Z2"/>
<dbReference type="OrthoDB" id="6613063at2759"/>
<dbReference type="PANTHER" id="PTHR46579:SF1">
    <property type="entry name" value="F5_8 TYPE C DOMAIN-CONTAINING PROTEIN"/>
    <property type="match status" value="1"/>
</dbReference>
<proteinExistence type="predicted"/>
<dbReference type="AlphaFoldDB" id="A0A5C3Q2Z2"/>
<evidence type="ECO:0000313" key="2">
    <source>
        <dbReference type="Proteomes" id="UP000305067"/>
    </source>
</evidence>
<name>A0A5C3Q2Z2_9AGAR</name>
<feature type="non-terminal residue" evidence="1">
    <location>
        <position position="121"/>
    </location>
</feature>
<dbReference type="PANTHER" id="PTHR46579">
    <property type="entry name" value="F5/8 TYPE C DOMAIN-CONTAINING PROTEIN-RELATED"/>
    <property type="match status" value="1"/>
</dbReference>
<organism evidence="1 2">
    <name type="scientific">Pterulicium gracile</name>
    <dbReference type="NCBI Taxonomy" id="1884261"/>
    <lineage>
        <taxon>Eukaryota</taxon>
        <taxon>Fungi</taxon>
        <taxon>Dikarya</taxon>
        <taxon>Basidiomycota</taxon>
        <taxon>Agaricomycotina</taxon>
        <taxon>Agaricomycetes</taxon>
        <taxon>Agaricomycetidae</taxon>
        <taxon>Agaricales</taxon>
        <taxon>Pleurotineae</taxon>
        <taxon>Pterulaceae</taxon>
        <taxon>Pterulicium</taxon>
    </lineage>
</organism>
<protein>
    <recommendedName>
        <fullName evidence="3">DUF4218 domain-containing protein</fullName>
    </recommendedName>
</protein>
<evidence type="ECO:0000313" key="1">
    <source>
        <dbReference type="EMBL" id="TFK96191.1"/>
    </source>
</evidence>